<keyword evidence="3" id="KW-1133">Transmembrane helix</keyword>
<dbReference type="PATRIC" id="fig|1046596.6.peg.1653"/>
<keyword evidence="1" id="KW-0175">Coiled coil</keyword>
<dbReference type="InterPro" id="IPR009214">
    <property type="entry name" value="DUF1129"/>
</dbReference>
<name>A0A0R2EDT8_9LACO</name>
<evidence type="ECO:0000256" key="1">
    <source>
        <dbReference type="SAM" id="Coils"/>
    </source>
</evidence>
<dbReference type="EMBL" id="AYYH01000004">
    <property type="protein sequence ID" value="KRN11079.1"/>
    <property type="molecule type" value="Genomic_DNA"/>
</dbReference>
<feature type="transmembrane region" description="Helical" evidence="3">
    <location>
        <begin position="143"/>
        <end position="163"/>
    </location>
</feature>
<keyword evidence="5" id="KW-1185">Reference proteome</keyword>
<gene>
    <name evidence="4" type="ORF">FD00_GL001568</name>
</gene>
<feature type="transmembrane region" description="Helical" evidence="3">
    <location>
        <begin position="183"/>
        <end position="206"/>
    </location>
</feature>
<feature type="region of interest" description="Disordered" evidence="2">
    <location>
        <begin position="1"/>
        <end position="32"/>
    </location>
</feature>
<dbReference type="PIRSF" id="PIRSF033111">
    <property type="entry name" value="UCP033111"/>
    <property type="match status" value="1"/>
</dbReference>
<feature type="transmembrane region" description="Helical" evidence="3">
    <location>
        <begin position="112"/>
        <end position="131"/>
    </location>
</feature>
<reference evidence="4 5" key="1">
    <citation type="journal article" date="2015" name="Genome Announc.">
        <title>Expanding the biotechnology potential of lactobacilli through comparative genomics of 213 strains and associated genera.</title>
        <authorList>
            <person name="Sun Z."/>
            <person name="Harris H.M."/>
            <person name="McCann A."/>
            <person name="Guo C."/>
            <person name="Argimon S."/>
            <person name="Zhang W."/>
            <person name="Yang X."/>
            <person name="Jeffery I.B."/>
            <person name="Cooney J.C."/>
            <person name="Kagawa T.F."/>
            <person name="Liu W."/>
            <person name="Song Y."/>
            <person name="Salvetti E."/>
            <person name="Wrobel A."/>
            <person name="Rasinkangas P."/>
            <person name="Parkhill J."/>
            <person name="Rea M.C."/>
            <person name="O'Sullivan O."/>
            <person name="Ritari J."/>
            <person name="Douillard F.P."/>
            <person name="Paul Ross R."/>
            <person name="Yang R."/>
            <person name="Briner A.E."/>
            <person name="Felis G.E."/>
            <person name="de Vos W.M."/>
            <person name="Barrangou R."/>
            <person name="Klaenhammer T.R."/>
            <person name="Caufield P.W."/>
            <person name="Cui Y."/>
            <person name="Zhang H."/>
            <person name="O'Toole P.W."/>
        </authorList>
    </citation>
    <scope>NUCLEOTIDE SEQUENCE [LARGE SCALE GENOMIC DNA]</scope>
    <source>
        <strain evidence="4 5">DSM 20444</strain>
    </source>
</reference>
<evidence type="ECO:0008006" key="6">
    <source>
        <dbReference type="Google" id="ProtNLM"/>
    </source>
</evidence>
<feature type="transmembrane region" description="Helical" evidence="3">
    <location>
        <begin position="212"/>
        <end position="229"/>
    </location>
</feature>
<protein>
    <recommendedName>
        <fullName evidence="6">Integral membrane protein</fullName>
    </recommendedName>
</protein>
<comment type="caution">
    <text evidence="4">The sequence shown here is derived from an EMBL/GenBank/DDBJ whole genome shotgun (WGS) entry which is preliminary data.</text>
</comment>
<evidence type="ECO:0000256" key="3">
    <source>
        <dbReference type="SAM" id="Phobius"/>
    </source>
</evidence>
<evidence type="ECO:0000313" key="5">
    <source>
        <dbReference type="Proteomes" id="UP000050898"/>
    </source>
</evidence>
<dbReference type="Pfam" id="PF06570">
    <property type="entry name" value="DUF1129"/>
    <property type="match status" value="1"/>
</dbReference>
<dbReference type="OrthoDB" id="2143285at2"/>
<accession>A0A0R2EDT8</accession>
<feature type="coiled-coil region" evidence="1">
    <location>
        <begin position="47"/>
        <end position="78"/>
    </location>
</feature>
<dbReference type="Proteomes" id="UP000050898">
    <property type="component" value="Unassembled WGS sequence"/>
</dbReference>
<evidence type="ECO:0000256" key="2">
    <source>
        <dbReference type="SAM" id="MobiDB-lite"/>
    </source>
</evidence>
<dbReference type="AlphaFoldDB" id="A0A0R2EDT8"/>
<sequence>MGIILAENNKETESKQTLPDTENVTEKVEKKDTTDLTKRNAEYLFKIKKVLEEKNVASQKIEDALQSMTEELKEKQRQGITATKLYGTVNEKADEIIKGPKKAPTATPFWKIALDNGLMMFIMFCIMYAILQQFSPNSSQINGGFLTLIVTSVIAGVAMAYFYRAAGDRRTKGKKVPFWKTMLLSLLLVIIWVSAYTLVVNVSGVINQTLEPIVYVILAVLVFGLRYFLKKKYDIKSTPF</sequence>
<organism evidence="4 5">
    <name type="scientific">Liquorilactobacillus mali KCTC 3596 = DSM 20444</name>
    <dbReference type="NCBI Taxonomy" id="1046596"/>
    <lineage>
        <taxon>Bacteria</taxon>
        <taxon>Bacillati</taxon>
        <taxon>Bacillota</taxon>
        <taxon>Bacilli</taxon>
        <taxon>Lactobacillales</taxon>
        <taxon>Lactobacillaceae</taxon>
        <taxon>Liquorilactobacillus</taxon>
    </lineage>
</organism>
<proteinExistence type="predicted"/>
<keyword evidence="3" id="KW-0812">Transmembrane</keyword>
<keyword evidence="3" id="KW-0472">Membrane</keyword>
<evidence type="ECO:0000313" key="4">
    <source>
        <dbReference type="EMBL" id="KRN11079.1"/>
    </source>
</evidence>